<dbReference type="Proteomes" id="UP000216991">
    <property type="component" value="Unassembled WGS sequence"/>
</dbReference>
<dbReference type="AlphaFoldDB" id="A0A255YXA7"/>
<evidence type="ECO:0000259" key="1">
    <source>
        <dbReference type="Pfam" id="PF00144"/>
    </source>
</evidence>
<evidence type="ECO:0000313" key="2">
    <source>
        <dbReference type="EMBL" id="OYQ33877.1"/>
    </source>
</evidence>
<sequence>MIQPAGHVAPGFEPVRDAFAASLARPDALGAAVAIHHQGRLVVDLWGGASQADGSGQWQNDSLVLLYSVSKGLSGLACAVAVARGLFDYDEPVAAVWPEFACAGKQGVTIGQLLSGQAGVAALPLALNRDRMADQDLMARTIAGQSPNWPPGQLAGNHSYSLGWVACELIRRRDPAGRSLGQFMADELTGPLGAELYLGLPADVDRSRLARIKGWGFVDLLLHNKTIPWSLVLALLWPCSLPFRALNNPFFLHGAGALDQEEWRDVELGAIGAIGSARAVASCYAAFVAPGGPLALPVSLLDRLIAGHPQPARGQRDAVLHVGMNCSFGLEKPSVDWPFAPSASAFGSFAIGGSLAFADPGNQAAYAFVTNRLGLYARDDPREKMVRDAFYKVIRPGG</sequence>
<comment type="caution">
    <text evidence="2">The sequence shown here is derived from an EMBL/GenBank/DDBJ whole genome shotgun (WGS) entry which is preliminary data.</text>
</comment>
<gene>
    <name evidence="2" type="ORF">CHU93_02860</name>
</gene>
<dbReference type="OrthoDB" id="5705574at2"/>
<protein>
    <recommendedName>
        <fullName evidence="1">Beta-lactamase-related domain-containing protein</fullName>
    </recommendedName>
</protein>
<name>A0A255YXA7_9SPHN</name>
<accession>A0A255YXA7</accession>
<dbReference type="InterPro" id="IPR052907">
    <property type="entry name" value="Beta-lactamase/esterase"/>
</dbReference>
<dbReference type="PANTHER" id="PTHR43319:SF3">
    <property type="entry name" value="BETA-LACTAMASE-RELATED DOMAIN-CONTAINING PROTEIN"/>
    <property type="match status" value="1"/>
</dbReference>
<dbReference type="SUPFAM" id="SSF56601">
    <property type="entry name" value="beta-lactamase/transpeptidase-like"/>
    <property type="match status" value="1"/>
</dbReference>
<dbReference type="RefSeq" id="WP_094472679.1">
    <property type="nucleotide sequence ID" value="NZ_NOXT01000074.1"/>
</dbReference>
<dbReference type="Gene3D" id="3.40.710.10">
    <property type="entry name" value="DD-peptidase/beta-lactamase superfamily"/>
    <property type="match status" value="1"/>
</dbReference>
<feature type="domain" description="Beta-lactamase-related" evidence="1">
    <location>
        <begin position="16"/>
        <end position="380"/>
    </location>
</feature>
<proteinExistence type="predicted"/>
<dbReference type="InterPro" id="IPR012338">
    <property type="entry name" value="Beta-lactam/transpept-like"/>
</dbReference>
<reference evidence="2 3" key="1">
    <citation type="submission" date="2017-07" db="EMBL/GenBank/DDBJ databases">
        <title>Sandarakinorhabdus cyanobacteriorum sp. nov., a novel bacterium isolated from cyanobacterial aggregates in a eutrophic lake.</title>
        <authorList>
            <person name="Cai H."/>
        </authorList>
    </citation>
    <scope>NUCLEOTIDE SEQUENCE [LARGE SCALE GENOMIC DNA]</scope>
    <source>
        <strain evidence="2 3">TH057</strain>
    </source>
</reference>
<dbReference type="PANTHER" id="PTHR43319">
    <property type="entry name" value="BETA-LACTAMASE-RELATED"/>
    <property type="match status" value="1"/>
</dbReference>
<dbReference type="InterPro" id="IPR001466">
    <property type="entry name" value="Beta-lactam-related"/>
</dbReference>
<keyword evidence="3" id="KW-1185">Reference proteome</keyword>
<organism evidence="2 3">
    <name type="scientific">Sandarakinorhabdus cyanobacteriorum</name>
    <dbReference type="NCBI Taxonomy" id="1981098"/>
    <lineage>
        <taxon>Bacteria</taxon>
        <taxon>Pseudomonadati</taxon>
        <taxon>Pseudomonadota</taxon>
        <taxon>Alphaproteobacteria</taxon>
        <taxon>Sphingomonadales</taxon>
        <taxon>Sphingosinicellaceae</taxon>
        <taxon>Sandarakinorhabdus</taxon>
    </lineage>
</organism>
<dbReference type="Pfam" id="PF00144">
    <property type="entry name" value="Beta-lactamase"/>
    <property type="match status" value="1"/>
</dbReference>
<dbReference type="EMBL" id="NOXT01000074">
    <property type="protein sequence ID" value="OYQ33877.1"/>
    <property type="molecule type" value="Genomic_DNA"/>
</dbReference>
<evidence type="ECO:0000313" key="3">
    <source>
        <dbReference type="Proteomes" id="UP000216991"/>
    </source>
</evidence>